<proteinExistence type="predicted"/>
<comment type="caution">
    <text evidence="1">The sequence shown here is derived from an EMBL/GenBank/DDBJ whole genome shotgun (WGS) entry which is preliminary data.</text>
</comment>
<keyword evidence="2" id="KW-1185">Reference proteome</keyword>
<reference evidence="1 2" key="1">
    <citation type="journal article" date="2024" name="BMC Genomics">
        <title>De novo assembly and annotation of Popillia japonica's genome with initial clues to its potential as an invasive pest.</title>
        <authorList>
            <person name="Cucini C."/>
            <person name="Boschi S."/>
            <person name="Funari R."/>
            <person name="Cardaioli E."/>
            <person name="Iannotti N."/>
            <person name="Marturano G."/>
            <person name="Paoli F."/>
            <person name="Bruttini M."/>
            <person name="Carapelli A."/>
            <person name="Frati F."/>
            <person name="Nardi F."/>
        </authorList>
    </citation>
    <scope>NUCLEOTIDE SEQUENCE [LARGE SCALE GENOMIC DNA]</scope>
    <source>
        <strain evidence="1">DMR45628</strain>
    </source>
</reference>
<evidence type="ECO:0000313" key="1">
    <source>
        <dbReference type="EMBL" id="KAK9744152.1"/>
    </source>
</evidence>
<name>A0AAW1MCX6_POPJA</name>
<evidence type="ECO:0000313" key="2">
    <source>
        <dbReference type="Proteomes" id="UP001458880"/>
    </source>
</evidence>
<sequence length="116" mass="13067">MPPDTSSKLQLMDQGVIHSLKRFLKQNDEFYDDDDDLPLSEWLKKTTEVEISQDDAGVVPLTEQVDVNFEEYVCVDSNVLCREDLSDSCIIDSISTDVVEDDCEDEDSANDDISSP</sequence>
<organism evidence="1 2">
    <name type="scientific">Popillia japonica</name>
    <name type="common">Japanese beetle</name>
    <dbReference type="NCBI Taxonomy" id="7064"/>
    <lineage>
        <taxon>Eukaryota</taxon>
        <taxon>Metazoa</taxon>
        <taxon>Ecdysozoa</taxon>
        <taxon>Arthropoda</taxon>
        <taxon>Hexapoda</taxon>
        <taxon>Insecta</taxon>
        <taxon>Pterygota</taxon>
        <taxon>Neoptera</taxon>
        <taxon>Endopterygota</taxon>
        <taxon>Coleoptera</taxon>
        <taxon>Polyphaga</taxon>
        <taxon>Scarabaeiformia</taxon>
        <taxon>Scarabaeidae</taxon>
        <taxon>Rutelinae</taxon>
        <taxon>Popillia</taxon>
    </lineage>
</organism>
<gene>
    <name evidence="1" type="ORF">QE152_g7984</name>
</gene>
<protein>
    <submittedName>
        <fullName evidence="1">Uncharacterized protein</fullName>
    </submittedName>
</protein>
<dbReference type="AlphaFoldDB" id="A0AAW1MCX6"/>
<dbReference type="Proteomes" id="UP001458880">
    <property type="component" value="Unassembled WGS sequence"/>
</dbReference>
<accession>A0AAW1MCX6</accession>
<dbReference type="EMBL" id="JASPKY010000061">
    <property type="protein sequence ID" value="KAK9744152.1"/>
    <property type="molecule type" value="Genomic_DNA"/>
</dbReference>